<organism evidence="2">
    <name type="scientific">Diabrotica virgifera virgifera</name>
    <name type="common">western corn rootworm</name>
    <dbReference type="NCBI Taxonomy" id="50390"/>
    <lineage>
        <taxon>Eukaryota</taxon>
        <taxon>Metazoa</taxon>
        <taxon>Ecdysozoa</taxon>
        <taxon>Arthropoda</taxon>
        <taxon>Hexapoda</taxon>
        <taxon>Insecta</taxon>
        <taxon>Pterygota</taxon>
        <taxon>Neoptera</taxon>
        <taxon>Endopterygota</taxon>
        <taxon>Coleoptera</taxon>
        <taxon>Polyphaga</taxon>
        <taxon>Cucujiformia</taxon>
        <taxon>Chrysomeloidea</taxon>
        <taxon>Chrysomelidae</taxon>
        <taxon>Galerucinae</taxon>
        <taxon>Diabroticina</taxon>
        <taxon>Diabroticites</taxon>
        <taxon>Diabrotica</taxon>
    </lineage>
</organism>
<reference evidence="2" key="1">
    <citation type="submission" date="2025-08" db="UniProtKB">
        <authorList>
            <consortium name="RefSeq"/>
        </authorList>
    </citation>
    <scope>IDENTIFICATION</scope>
    <source>
        <tissue evidence="2">Whole insect</tissue>
    </source>
</reference>
<sequence length="171" mass="19740">MQELKNELNTLKSQGVSSDQSNPIQDQTPTEIYGEMHDRAIRSKNVIFYNVPESRDENSKNRVEHDKKFVSDLLPTLKVTCSEFKAFRLGKMRQNNVRPLKIVFSDSGLAHICLKNRKLINNLNLQIRADLTVLQRNQLKKAHEELAQRSQVEQDLHIQYIKGIPSKCLLS</sequence>
<dbReference type="AlphaFoldDB" id="A0A6P7G2L9"/>
<evidence type="ECO:0000256" key="1">
    <source>
        <dbReference type="SAM" id="MobiDB-lite"/>
    </source>
</evidence>
<dbReference type="RefSeq" id="XP_028138840.1">
    <property type="nucleotide sequence ID" value="XM_028283039.1"/>
</dbReference>
<accession>A0A6P7G2L9</accession>
<feature type="region of interest" description="Disordered" evidence="1">
    <location>
        <begin position="1"/>
        <end position="28"/>
    </location>
</feature>
<feature type="compositionally biased region" description="Polar residues" evidence="1">
    <location>
        <begin position="7"/>
        <end position="28"/>
    </location>
</feature>
<gene>
    <name evidence="2" type="primary">LOC114333187</name>
</gene>
<dbReference type="InParanoid" id="A0A6P7G2L9"/>
<proteinExistence type="predicted"/>
<protein>
    <submittedName>
        <fullName evidence="2">Uncharacterized protein LOC114333187</fullName>
    </submittedName>
</protein>
<name>A0A6P7G2L9_DIAVI</name>
<evidence type="ECO:0000313" key="2">
    <source>
        <dbReference type="RefSeq" id="XP_028138840.1"/>
    </source>
</evidence>